<accession>A0AAD8NRE8</accession>
<keyword evidence="1" id="KW-0479">Metal-binding</keyword>
<dbReference type="InterPro" id="IPR013087">
    <property type="entry name" value="Znf_C2H2_type"/>
</dbReference>
<dbReference type="SUPFAM" id="SSF56399">
    <property type="entry name" value="ADP-ribosylation"/>
    <property type="match status" value="1"/>
</dbReference>
<proteinExistence type="predicted"/>
<comment type="caution">
    <text evidence="3">The sequence shown here is derived from an EMBL/GenBank/DDBJ whole genome shotgun (WGS) entry which is preliminary data.</text>
</comment>
<dbReference type="Gene3D" id="3.90.228.10">
    <property type="match status" value="1"/>
</dbReference>
<name>A0AAD8NRE8_TARER</name>
<feature type="domain" description="C2H2-type" evidence="2">
    <location>
        <begin position="164"/>
        <end position="192"/>
    </location>
</feature>
<dbReference type="PANTHER" id="PTHR31681">
    <property type="entry name" value="C2H2-LIKE ZINC FINGER PROTEIN"/>
    <property type="match status" value="1"/>
</dbReference>
<dbReference type="PANTHER" id="PTHR31681:SF110">
    <property type="entry name" value="ZINC FINGER PROTEIN-RELATED PROTEIN-RELATED"/>
    <property type="match status" value="1"/>
</dbReference>
<dbReference type="FunFam" id="3.90.228.10:FF:000015">
    <property type="entry name" value="C2H2-like zinc finger protein"/>
    <property type="match status" value="1"/>
</dbReference>
<evidence type="ECO:0000256" key="1">
    <source>
        <dbReference type="PROSITE-ProRule" id="PRU00042"/>
    </source>
</evidence>
<organism evidence="3 4">
    <name type="scientific">Tagetes erecta</name>
    <name type="common">African marigold</name>
    <dbReference type="NCBI Taxonomy" id="13708"/>
    <lineage>
        <taxon>Eukaryota</taxon>
        <taxon>Viridiplantae</taxon>
        <taxon>Streptophyta</taxon>
        <taxon>Embryophyta</taxon>
        <taxon>Tracheophyta</taxon>
        <taxon>Spermatophyta</taxon>
        <taxon>Magnoliopsida</taxon>
        <taxon>eudicotyledons</taxon>
        <taxon>Gunneridae</taxon>
        <taxon>Pentapetalae</taxon>
        <taxon>asterids</taxon>
        <taxon>campanulids</taxon>
        <taxon>Asterales</taxon>
        <taxon>Asteraceae</taxon>
        <taxon>Asteroideae</taxon>
        <taxon>Heliantheae alliance</taxon>
        <taxon>Tageteae</taxon>
        <taxon>Tagetes</taxon>
    </lineage>
</organism>
<keyword evidence="1" id="KW-0863">Zinc-finger</keyword>
<protein>
    <recommendedName>
        <fullName evidence="2">C2H2-type domain-containing protein</fullName>
    </recommendedName>
</protein>
<dbReference type="AlphaFoldDB" id="A0AAD8NRE8"/>
<sequence length="401" mass="43744">MPTVWVSLKKTLHCKPDPSQVHDPKSKKHLATFLTRRPGRSGCSRSIANLKDVILIHGGSKSHSQMPVNCSPRSIGSNEFINPIAHEVIFSDSKCELKITGFNGGGGGGGDGSSFVGTLRPGTPGPGGALTMHNFKNQETSSRKTVSSKSLLSLSNGSSAAVEVTCHKCGKQFGKWENLEAHHLSQHAVTELMEGDSSRKIVEIICRSGRSGWLKPESNMGRIEKVLKVHNMQKTLARFEEYRELVKTKASKLPKKHSRCLADGNELLRFYGTTIACSLGINGESSLCDSDKCCVCRIIRHGFSTNKELKGGIGIFTTSTSAQAFKSIEVYNDEPDTRKALMVCRVIAGRVHRPLENVQEITRQTGFDSLAGKIGLHSNIEELYLLSPKALLPCFVVICKL</sequence>
<reference evidence="3" key="1">
    <citation type="journal article" date="2023" name="bioRxiv">
        <title>Improved chromosome-level genome assembly for marigold (Tagetes erecta).</title>
        <authorList>
            <person name="Jiang F."/>
            <person name="Yuan L."/>
            <person name="Wang S."/>
            <person name="Wang H."/>
            <person name="Xu D."/>
            <person name="Wang A."/>
            <person name="Fan W."/>
        </authorList>
    </citation>
    <scope>NUCLEOTIDE SEQUENCE</scope>
    <source>
        <strain evidence="3">WSJ</strain>
        <tissue evidence="3">Leaf</tissue>
    </source>
</reference>
<dbReference type="EMBL" id="JAUHHV010000007">
    <property type="protein sequence ID" value="KAK1418053.1"/>
    <property type="molecule type" value="Genomic_DNA"/>
</dbReference>
<dbReference type="PROSITE" id="PS50157">
    <property type="entry name" value="ZINC_FINGER_C2H2_2"/>
    <property type="match status" value="1"/>
</dbReference>
<evidence type="ECO:0000313" key="3">
    <source>
        <dbReference type="EMBL" id="KAK1418053.1"/>
    </source>
</evidence>
<gene>
    <name evidence="3" type="ORF">QVD17_27190</name>
</gene>
<evidence type="ECO:0000313" key="4">
    <source>
        <dbReference type="Proteomes" id="UP001229421"/>
    </source>
</evidence>
<keyword evidence="1" id="KW-0862">Zinc</keyword>
<dbReference type="PROSITE" id="PS00028">
    <property type="entry name" value="ZINC_FINGER_C2H2_1"/>
    <property type="match status" value="1"/>
</dbReference>
<dbReference type="Proteomes" id="UP001229421">
    <property type="component" value="Unassembled WGS sequence"/>
</dbReference>
<evidence type="ECO:0000259" key="2">
    <source>
        <dbReference type="PROSITE" id="PS50157"/>
    </source>
</evidence>
<dbReference type="GO" id="GO:0008270">
    <property type="term" value="F:zinc ion binding"/>
    <property type="evidence" value="ECO:0007669"/>
    <property type="project" value="UniProtKB-KW"/>
</dbReference>
<keyword evidence="4" id="KW-1185">Reference proteome</keyword>